<dbReference type="EMBL" id="CP060244">
    <property type="protein sequence ID" value="QNT78690.1"/>
    <property type="molecule type" value="Genomic_DNA"/>
</dbReference>
<evidence type="ECO:0000256" key="6">
    <source>
        <dbReference type="ARBA" id="ARBA00022692"/>
    </source>
</evidence>
<dbReference type="GO" id="GO:0015386">
    <property type="term" value="F:potassium:proton antiporter activity"/>
    <property type="evidence" value="ECO:0007669"/>
    <property type="project" value="TreeGrafter"/>
</dbReference>
<evidence type="ECO:0000256" key="9">
    <source>
        <dbReference type="ARBA" id="ARBA00023065"/>
    </source>
</evidence>
<organism evidence="14 15">
    <name type="scientific">Entomobacter blattae</name>
    <dbReference type="NCBI Taxonomy" id="2762277"/>
    <lineage>
        <taxon>Bacteria</taxon>
        <taxon>Pseudomonadati</taxon>
        <taxon>Pseudomonadota</taxon>
        <taxon>Alphaproteobacteria</taxon>
        <taxon>Acetobacterales</taxon>
        <taxon>Acetobacteraceae</taxon>
        <taxon>Entomobacter</taxon>
    </lineage>
</organism>
<feature type="transmembrane region" description="Helical" evidence="12">
    <location>
        <begin position="103"/>
        <end position="124"/>
    </location>
</feature>
<gene>
    <name evidence="14" type="primary">nhaP</name>
    <name evidence="14" type="ORF">JGUZn3_14670</name>
</gene>
<dbReference type="InterPro" id="IPR018422">
    <property type="entry name" value="Cation/H_exchanger_CPA1"/>
</dbReference>
<keyword evidence="4" id="KW-0050">Antiport</keyword>
<dbReference type="KEGG" id="ebla:JGUZn3_14670"/>
<feature type="transmembrane region" description="Helical" evidence="12">
    <location>
        <begin position="72"/>
        <end position="91"/>
    </location>
</feature>
<evidence type="ECO:0000256" key="4">
    <source>
        <dbReference type="ARBA" id="ARBA00022449"/>
    </source>
</evidence>
<dbReference type="GO" id="GO:0098719">
    <property type="term" value="P:sodium ion import across plasma membrane"/>
    <property type="evidence" value="ECO:0007669"/>
    <property type="project" value="TreeGrafter"/>
</dbReference>
<dbReference type="Gene3D" id="6.10.140.1330">
    <property type="match status" value="1"/>
</dbReference>
<feature type="transmembrane region" description="Helical" evidence="12">
    <location>
        <begin position="323"/>
        <end position="348"/>
    </location>
</feature>
<comment type="subcellular location">
    <subcellularLocation>
        <location evidence="1">Cell membrane</location>
        <topology evidence="1">Multi-pass membrane protein</topology>
    </subcellularLocation>
</comment>
<keyword evidence="11" id="KW-0739">Sodium transport</keyword>
<dbReference type="PANTHER" id="PTHR10110">
    <property type="entry name" value="SODIUM/HYDROGEN EXCHANGER"/>
    <property type="match status" value="1"/>
</dbReference>
<evidence type="ECO:0000256" key="11">
    <source>
        <dbReference type="ARBA" id="ARBA00023201"/>
    </source>
</evidence>
<keyword evidence="8" id="KW-0915">Sodium</keyword>
<accession>A0A7H1NSD0</accession>
<evidence type="ECO:0000313" key="14">
    <source>
        <dbReference type="EMBL" id="QNT78690.1"/>
    </source>
</evidence>
<feature type="transmembrane region" description="Helical" evidence="12">
    <location>
        <begin position="6"/>
        <end position="26"/>
    </location>
</feature>
<feature type="transmembrane region" description="Helical" evidence="12">
    <location>
        <begin position="211"/>
        <end position="229"/>
    </location>
</feature>
<keyword evidence="10 12" id="KW-0472">Membrane</keyword>
<dbReference type="Proteomes" id="UP000516349">
    <property type="component" value="Chromosome"/>
</dbReference>
<evidence type="ECO:0000256" key="2">
    <source>
        <dbReference type="ARBA" id="ARBA00007367"/>
    </source>
</evidence>
<evidence type="ECO:0000256" key="8">
    <source>
        <dbReference type="ARBA" id="ARBA00023053"/>
    </source>
</evidence>
<dbReference type="GO" id="GO:0051453">
    <property type="term" value="P:regulation of intracellular pH"/>
    <property type="evidence" value="ECO:0007669"/>
    <property type="project" value="TreeGrafter"/>
</dbReference>
<protein>
    <submittedName>
        <fullName evidence="14">Na(+)/H(+) antiporter NhaP</fullName>
    </submittedName>
</protein>
<dbReference type="InterPro" id="IPR006153">
    <property type="entry name" value="Cation/H_exchanger_TM"/>
</dbReference>
<name>A0A7H1NSD0_9PROT</name>
<feature type="transmembrane region" description="Helical" evidence="12">
    <location>
        <begin position="299"/>
        <end position="317"/>
    </location>
</feature>
<comment type="similarity">
    <text evidence="2">Belongs to the monovalent cation:proton antiporter 1 (CPA1) transporter (TC 2.A.36) family.</text>
</comment>
<evidence type="ECO:0000256" key="3">
    <source>
        <dbReference type="ARBA" id="ARBA00022448"/>
    </source>
</evidence>
<evidence type="ECO:0000256" key="7">
    <source>
        <dbReference type="ARBA" id="ARBA00022989"/>
    </source>
</evidence>
<keyword evidence="3" id="KW-0813">Transport</keyword>
<dbReference type="AlphaFoldDB" id="A0A7H1NSD0"/>
<dbReference type="PANTHER" id="PTHR10110:SF195">
    <property type="entry name" value="NA(+)_H(+) ANTIPORTER NHAS2"/>
    <property type="match status" value="1"/>
</dbReference>
<evidence type="ECO:0000256" key="10">
    <source>
        <dbReference type="ARBA" id="ARBA00023136"/>
    </source>
</evidence>
<feature type="transmembrane region" description="Helical" evidence="12">
    <location>
        <begin position="360"/>
        <end position="381"/>
    </location>
</feature>
<feature type="transmembrane region" description="Helical" evidence="12">
    <location>
        <begin position="130"/>
        <end position="152"/>
    </location>
</feature>
<sequence>MPHLLILTTFTLLLSVICGLINKYTLKMPTHMGILAIALMGSLLGAIINFFFNNPFQSAALFLLQEVDFSTTLLKGVLAILLFAGSLHVNVEELWKNRLSIGMLALVGTCIAVALIGSCFWLIFPLFQLNIPYIWCLVLGSILAPTDPVSVIGMLKRIGLPEKLQAIFAGESLFNDGVAIVFFTVTYLIATEASHFTPSIESIGLLLLKDIPGSIFLGFISGLITTHVIRKAADKDMEILLSLTLATGVFSLAEYLECSGPIAVVTAGLMLGHNSAHHKKHNDRSHNFMLTFWEILDEVINCMLFMLIGIEVLAIPFNSTVFFISLLGILIVLASRALSVILSGWVLIKADPKPLSMFSILTWGGLRGGISLALSFTLPTTGPREPFLGITYTIVIFTILVQGLTMEKVSRYFYKDYLMKKENAH</sequence>
<feature type="transmembrane region" description="Helical" evidence="12">
    <location>
        <begin position="387"/>
        <end position="405"/>
    </location>
</feature>
<evidence type="ECO:0000259" key="13">
    <source>
        <dbReference type="Pfam" id="PF00999"/>
    </source>
</evidence>
<proteinExistence type="inferred from homology"/>
<dbReference type="GO" id="GO:0005886">
    <property type="term" value="C:plasma membrane"/>
    <property type="evidence" value="ECO:0007669"/>
    <property type="project" value="UniProtKB-SubCell"/>
</dbReference>
<evidence type="ECO:0000256" key="1">
    <source>
        <dbReference type="ARBA" id="ARBA00004651"/>
    </source>
</evidence>
<evidence type="ECO:0000256" key="5">
    <source>
        <dbReference type="ARBA" id="ARBA00022475"/>
    </source>
</evidence>
<feature type="transmembrane region" description="Helical" evidence="12">
    <location>
        <begin position="33"/>
        <end position="52"/>
    </location>
</feature>
<reference evidence="14 15" key="1">
    <citation type="submission" date="2020-08" db="EMBL/GenBank/DDBJ databases">
        <title>Complete genome sequence of Entomobacter blattae G55GP.</title>
        <authorList>
            <person name="Poehlein A."/>
            <person name="Guzman J."/>
            <person name="Daniel R."/>
            <person name="Vilcinskas A."/>
        </authorList>
    </citation>
    <scope>NUCLEOTIDE SEQUENCE [LARGE SCALE GENOMIC DNA]</scope>
    <source>
        <strain evidence="14 15">G55GP</strain>
    </source>
</reference>
<dbReference type="GO" id="GO:0015385">
    <property type="term" value="F:sodium:proton antiporter activity"/>
    <property type="evidence" value="ECO:0007669"/>
    <property type="project" value="InterPro"/>
</dbReference>
<evidence type="ECO:0000313" key="15">
    <source>
        <dbReference type="Proteomes" id="UP000516349"/>
    </source>
</evidence>
<dbReference type="Pfam" id="PF00999">
    <property type="entry name" value="Na_H_Exchanger"/>
    <property type="match status" value="1"/>
</dbReference>
<evidence type="ECO:0000256" key="12">
    <source>
        <dbReference type="SAM" id="Phobius"/>
    </source>
</evidence>
<keyword evidence="7 12" id="KW-1133">Transmembrane helix</keyword>
<feature type="domain" description="Cation/H+ exchanger transmembrane" evidence="13">
    <location>
        <begin position="13"/>
        <end position="406"/>
    </location>
</feature>
<keyword evidence="6 12" id="KW-0812">Transmembrane</keyword>
<keyword evidence="15" id="KW-1185">Reference proteome</keyword>
<dbReference type="RefSeq" id="WP_203412930.1">
    <property type="nucleotide sequence ID" value="NZ_CP060244.1"/>
</dbReference>
<feature type="transmembrane region" description="Helical" evidence="12">
    <location>
        <begin position="173"/>
        <end position="191"/>
    </location>
</feature>
<keyword evidence="9" id="KW-0406">Ion transport</keyword>
<keyword evidence="5" id="KW-1003">Cell membrane</keyword>